<dbReference type="InParanoid" id="A0A2G4YUW4"/>
<proteinExistence type="predicted"/>
<evidence type="ECO:0000256" key="1">
    <source>
        <dbReference type="SAM" id="MobiDB-lite"/>
    </source>
</evidence>
<reference evidence="2 3" key="1">
    <citation type="submission" date="2017-10" db="EMBL/GenBank/DDBJ databases">
        <title>Frigbacter circumglobatus gen. nov. sp. nov., isolated from sediment cultured in situ.</title>
        <authorList>
            <person name="Zhao Z."/>
        </authorList>
    </citation>
    <scope>NUCLEOTIDE SEQUENCE [LARGE SCALE GENOMIC DNA]</scope>
    <source>
        <strain evidence="2 3">ZYL</strain>
    </source>
</reference>
<feature type="compositionally biased region" description="Polar residues" evidence="1">
    <location>
        <begin position="12"/>
        <end position="27"/>
    </location>
</feature>
<accession>A0A2G4YUW4</accession>
<gene>
    <name evidence="2" type="ORF">CRD36_05465</name>
</gene>
<dbReference type="RefSeq" id="WP_099471702.1">
    <property type="nucleotide sequence ID" value="NZ_CAXBMK010000005.1"/>
</dbReference>
<dbReference type="AlphaFoldDB" id="A0A2G4YUW4"/>
<protein>
    <submittedName>
        <fullName evidence="2">Uncharacterized protein</fullName>
    </submittedName>
</protein>
<feature type="region of interest" description="Disordered" evidence="1">
    <location>
        <begin position="1"/>
        <end position="62"/>
    </location>
</feature>
<sequence>MVDIASASSASTQVQVDRSSSQENTVSVREILAKQADDTTVERKEVEAETGPNLGNKIDIKV</sequence>
<comment type="caution">
    <text evidence="2">The sequence shown here is derived from an EMBL/GenBank/DDBJ whole genome shotgun (WGS) entry which is preliminary data.</text>
</comment>
<dbReference type="OrthoDB" id="8481131at2"/>
<dbReference type="EMBL" id="PDEM01000009">
    <property type="protein sequence ID" value="PHZ86118.1"/>
    <property type="molecule type" value="Genomic_DNA"/>
</dbReference>
<keyword evidence="3" id="KW-1185">Reference proteome</keyword>
<evidence type="ECO:0000313" key="2">
    <source>
        <dbReference type="EMBL" id="PHZ86118.1"/>
    </source>
</evidence>
<feature type="compositionally biased region" description="Low complexity" evidence="1">
    <location>
        <begin position="1"/>
        <end position="11"/>
    </location>
</feature>
<feature type="compositionally biased region" description="Basic and acidic residues" evidence="1">
    <location>
        <begin position="31"/>
        <end position="47"/>
    </location>
</feature>
<organism evidence="2 3">
    <name type="scientific">Paremcibacter congregatus</name>
    <dbReference type="NCBI Taxonomy" id="2043170"/>
    <lineage>
        <taxon>Bacteria</taxon>
        <taxon>Pseudomonadati</taxon>
        <taxon>Pseudomonadota</taxon>
        <taxon>Alphaproteobacteria</taxon>
        <taxon>Emcibacterales</taxon>
        <taxon>Emcibacteraceae</taxon>
        <taxon>Paremcibacter</taxon>
    </lineage>
</organism>
<dbReference type="Proteomes" id="UP000229730">
    <property type="component" value="Unassembled WGS sequence"/>
</dbReference>
<evidence type="ECO:0000313" key="3">
    <source>
        <dbReference type="Proteomes" id="UP000229730"/>
    </source>
</evidence>
<name>A0A2G4YUW4_9PROT</name>